<name>A0A2H0KH85_9BACT</name>
<gene>
    <name evidence="1" type="ORF">COV89_03195</name>
</gene>
<proteinExistence type="predicted"/>
<accession>A0A2H0KH85</accession>
<comment type="caution">
    <text evidence="1">The sequence shown here is derived from an EMBL/GenBank/DDBJ whole genome shotgun (WGS) entry which is preliminary data.</text>
</comment>
<evidence type="ECO:0008006" key="3">
    <source>
        <dbReference type="Google" id="ProtNLM"/>
    </source>
</evidence>
<evidence type="ECO:0000313" key="1">
    <source>
        <dbReference type="EMBL" id="PIQ69943.1"/>
    </source>
</evidence>
<dbReference type="Proteomes" id="UP000231371">
    <property type="component" value="Unassembled WGS sequence"/>
</dbReference>
<dbReference type="Pfam" id="PF08843">
    <property type="entry name" value="AbiEii"/>
    <property type="match status" value="1"/>
</dbReference>
<dbReference type="InterPro" id="IPR014942">
    <property type="entry name" value="AbiEii"/>
</dbReference>
<evidence type="ECO:0000313" key="2">
    <source>
        <dbReference type="Proteomes" id="UP000231371"/>
    </source>
</evidence>
<protein>
    <recommendedName>
        <fullName evidence="3">Nucleotidyl transferase AbiEii/AbiGii toxin family protein</fullName>
    </recommendedName>
</protein>
<reference evidence="1 2" key="1">
    <citation type="submission" date="2017-09" db="EMBL/GenBank/DDBJ databases">
        <title>Depth-based differentiation of microbial function through sediment-hosted aquifers and enrichment of novel symbionts in the deep terrestrial subsurface.</title>
        <authorList>
            <person name="Probst A.J."/>
            <person name="Ladd B."/>
            <person name="Jarett J.K."/>
            <person name="Geller-Mcgrath D.E."/>
            <person name="Sieber C.M."/>
            <person name="Emerson J.B."/>
            <person name="Anantharaman K."/>
            <person name="Thomas B.C."/>
            <person name="Malmstrom R."/>
            <person name="Stieglmeier M."/>
            <person name="Klingl A."/>
            <person name="Woyke T."/>
            <person name="Ryan C.M."/>
            <person name="Banfield J.F."/>
        </authorList>
    </citation>
    <scope>NUCLEOTIDE SEQUENCE [LARGE SCALE GENOMIC DNA]</scope>
    <source>
        <strain evidence="1">CG11_big_fil_rev_8_21_14_0_20_40_12</strain>
    </source>
</reference>
<dbReference type="Gene3D" id="3.10.450.620">
    <property type="entry name" value="JHP933, nucleotidyltransferase-like core domain"/>
    <property type="match status" value="1"/>
</dbReference>
<organism evidence="1 2">
    <name type="scientific">Candidatus Shapirobacteria bacterium CG11_big_fil_rev_8_21_14_0_20_40_12</name>
    <dbReference type="NCBI Taxonomy" id="1974889"/>
    <lineage>
        <taxon>Bacteria</taxon>
        <taxon>Candidatus Shapironibacteriota</taxon>
    </lineage>
</organism>
<sequence>MGKIQIITKNQKIILDEIKNNSWFKENFYLSGGTALSAFYLQHRYSDDLDFFSKEEFDNEIIFSLVEKWSKKHKFSFRSRFVEVVYRFSLDFKDKQNILVDFAYYPYKKLDKELDSEGLRVDSLFDIAVNKMLVVSQRTDIKDFIDLYFLLQKFSMGDLVAGVRNKFETEVEPLLLAADLLKIEDFEFLPRMVKPSGLEQLKKFFRVKARELGSKSVD</sequence>
<dbReference type="EMBL" id="PCVI01000050">
    <property type="protein sequence ID" value="PIQ69943.1"/>
    <property type="molecule type" value="Genomic_DNA"/>
</dbReference>
<dbReference type="AlphaFoldDB" id="A0A2H0KH85"/>